<reference evidence="1 2" key="1">
    <citation type="journal article" date="2013" name="PLoS ONE">
        <title>Predicting the Proteins of Angomonas deanei, Strigomonas culicis and Their Respective Endosymbionts Reveals New Aspects of the Trypanosomatidae Family.</title>
        <authorList>
            <person name="Motta M.C."/>
            <person name="Martins A.C."/>
            <person name="de Souza S.S."/>
            <person name="Catta-Preta C.M."/>
            <person name="Silva R."/>
            <person name="Klein C.C."/>
            <person name="de Almeida L.G."/>
            <person name="de Lima Cunha O."/>
            <person name="Ciapina L.P."/>
            <person name="Brocchi M."/>
            <person name="Colabardini A.C."/>
            <person name="de Araujo Lima B."/>
            <person name="Machado C.R."/>
            <person name="de Almeida Soares C.M."/>
            <person name="Probst C.M."/>
            <person name="de Menezes C.B."/>
            <person name="Thompson C.E."/>
            <person name="Bartholomeu D.C."/>
            <person name="Gradia D.F."/>
            <person name="Pavoni D.P."/>
            <person name="Grisard E.C."/>
            <person name="Fantinatti-Garboggini F."/>
            <person name="Marchini F.K."/>
            <person name="Rodrigues-Luiz G.F."/>
            <person name="Wagner G."/>
            <person name="Goldman G.H."/>
            <person name="Fietto J.L."/>
            <person name="Elias M.C."/>
            <person name="Goldman M.H."/>
            <person name="Sagot M.F."/>
            <person name="Pereira M."/>
            <person name="Stoco P.H."/>
            <person name="de Mendonca-Neto R.P."/>
            <person name="Teixeira S.M."/>
            <person name="Maciel T.E."/>
            <person name="de Oliveira Mendes T.A."/>
            <person name="Urmenyi T.P."/>
            <person name="de Souza W."/>
            <person name="Schenkman S."/>
            <person name="de Vasconcelos A.T."/>
        </authorList>
    </citation>
    <scope>NUCLEOTIDE SEQUENCE [LARGE SCALE GENOMIC DNA]</scope>
</reference>
<evidence type="ECO:0000313" key="1">
    <source>
        <dbReference type="EMBL" id="EPY31831.1"/>
    </source>
</evidence>
<dbReference type="Gene3D" id="3.40.50.1240">
    <property type="entry name" value="Phosphoglycerate mutase-like"/>
    <property type="match status" value="1"/>
</dbReference>
<name>S9VXP5_9TRYP</name>
<dbReference type="InterPro" id="IPR013078">
    <property type="entry name" value="His_Pase_superF_clade-1"/>
</dbReference>
<proteinExistence type="predicted"/>
<sequence>MFFLMVFAVIFAVAILGTQLGQIAALKVALYAEGTKFFIRSKDLPTSFKGSNYLRMETTGPYTNGRRTIRVVFVRHGQSVWNSIFNSINGGWPARVVKAVVRETVDFFTDPFDSVMIDSPLSSKGVKEANELADFFRGAKGKVSFDPATSVVVVSNLRRAMETALVGAGPRLAVTRERMTVDSSLQEGSRNIDAQTLSTERGKLAPMRIGGITDPRDLRNVFNPYLNDGGKVIGSDVYFRMDIFLRHLFGGSGHDSLVPASGGSNAALKEVIVVGHSGYFRNFFRRFLPASSTHIAKKCKMQNCAVVAFDLVHNESNGELTVDESSITVLYKDLNEW</sequence>
<protein>
    <submittedName>
        <fullName evidence="1">Uncharacterized protein</fullName>
    </submittedName>
</protein>
<organism evidence="1 2">
    <name type="scientific">Strigomonas culicis</name>
    <dbReference type="NCBI Taxonomy" id="28005"/>
    <lineage>
        <taxon>Eukaryota</taxon>
        <taxon>Discoba</taxon>
        <taxon>Euglenozoa</taxon>
        <taxon>Kinetoplastea</taxon>
        <taxon>Metakinetoplastina</taxon>
        <taxon>Trypanosomatida</taxon>
        <taxon>Trypanosomatidae</taxon>
        <taxon>Strigomonadinae</taxon>
        <taxon>Strigomonas</taxon>
    </lineage>
</organism>
<dbReference type="PANTHER" id="PTHR48100:SF33">
    <property type="entry name" value="PEPTIDASE S54 RHOMBOID DOMAIN-CONTAINING PROTEIN"/>
    <property type="match status" value="1"/>
</dbReference>
<dbReference type="GO" id="GO:0005829">
    <property type="term" value="C:cytosol"/>
    <property type="evidence" value="ECO:0007669"/>
    <property type="project" value="TreeGrafter"/>
</dbReference>
<dbReference type="EMBL" id="ATMH01003194">
    <property type="protein sequence ID" value="EPY31831.1"/>
    <property type="molecule type" value="Genomic_DNA"/>
</dbReference>
<accession>S9VXP5</accession>
<dbReference type="Proteomes" id="UP000015354">
    <property type="component" value="Unassembled WGS sequence"/>
</dbReference>
<dbReference type="InterPro" id="IPR029033">
    <property type="entry name" value="His_PPase_superfam"/>
</dbReference>
<dbReference type="PANTHER" id="PTHR48100">
    <property type="entry name" value="BROAD-SPECIFICITY PHOSPHATASE YOR283W-RELATED"/>
    <property type="match status" value="1"/>
</dbReference>
<dbReference type="GO" id="GO:0016791">
    <property type="term" value="F:phosphatase activity"/>
    <property type="evidence" value="ECO:0007669"/>
    <property type="project" value="TreeGrafter"/>
</dbReference>
<dbReference type="SMART" id="SM00855">
    <property type="entry name" value="PGAM"/>
    <property type="match status" value="1"/>
</dbReference>
<evidence type="ECO:0000313" key="2">
    <source>
        <dbReference type="Proteomes" id="UP000015354"/>
    </source>
</evidence>
<gene>
    <name evidence="1" type="ORF">STCU_03194</name>
</gene>
<dbReference type="CDD" id="cd07067">
    <property type="entry name" value="HP_PGM_like"/>
    <property type="match status" value="1"/>
</dbReference>
<keyword evidence="2" id="KW-1185">Reference proteome</keyword>
<dbReference type="AlphaFoldDB" id="S9VXP5"/>
<dbReference type="OrthoDB" id="496981at2759"/>
<comment type="caution">
    <text evidence="1">The sequence shown here is derived from an EMBL/GenBank/DDBJ whole genome shotgun (WGS) entry which is preliminary data.</text>
</comment>
<dbReference type="InterPro" id="IPR050275">
    <property type="entry name" value="PGM_Phosphatase"/>
</dbReference>
<dbReference type="SUPFAM" id="SSF53254">
    <property type="entry name" value="Phosphoglycerate mutase-like"/>
    <property type="match status" value="1"/>
</dbReference>